<reference evidence="3 4" key="1">
    <citation type="submission" date="2019-05" db="EMBL/GenBank/DDBJ databases">
        <title>Draft genome sequence of Nonomuraea turkmeniaca DSM 43926.</title>
        <authorList>
            <person name="Saricaoglu S."/>
            <person name="Isik K."/>
        </authorList>
    </citation>
    <scope>NUCLEOTIDE SEQUENCE [LARGE SCALE GENOMIC DNA]</scope>
    <source>
        <strain evidence="3 4">DSM 43926</strain>
    </source>
</reference>
<dbReference type="GO" id="GO:0016491">
    <property type="term" value="F:oxidoreductase activity"/>
    <property type="evidence" value="ECO:0007669"/>
    <property type="project" value="InterPro"/>
</dbReference>
<dbReference type="PANTHER" id="PTHR43745:SF2">
    <property type="entry name" value="NITROREDUCTASE MJ1384-RELATED"/>
    <property type="match status" value="1"/>
</dbReference>
<dbReference type="InterPro" id="IPR052544">
    <property type="entry name" value="Bacteriocin_Proc_Enz"/>
</dbReference>
<gene>
    <name evidence="3" type="ORF">ETD86_39755</name>
</gene>
<dbReference type="OrthoDB" id="3723182at2"/>
<dbReference type="Proteomes" id="UP000309128">
    <property type="component" value="Unassembled WGS sequence"/>
</dbReference>
<feature type="region of interest" description="Disordered" evidence="1">
    <location>
        <begin position="232"/>
        <end position="293"/>
    </location>
</feature>
<dbReference type="AlphaFoldDB" id="A0A5S4F2M8"/>
<accession>A0A5S4F2M8</accession>
<dbReference type="InterPro" id="IPR029479">
    <property type="entry name" value="Nitroreductase"/>
</dbReference>
<dbReference type="CDD" id="cd02142">
    <property type="entry name" value="McbC_SagB-like_oxidoreductase"/>
    <property type="match status" value="1"/>
</dbReference>
<protein>
    <submittedName>
        <fullName evidence="3">SagB/ThcOx family dehydrogenase</fullName>
    </submittedName>
</protein>
<evidence type="ECO:0000256" key="1">
    <source>
        <dbReference type="SAM" id="MobiDB-lite"/>
    </source>
</evidence>
<proteinExistence type="predicted"/>
<sequence length="492" mass="52205">MSPANTAVHDYVAALRERGPLAIDWSAAPTRHKRYPDAARIALPHNTKGRSHLGELAVAGELLREMLGIARLIWCHPTDDQGRPEGGPPLLLLGRPAPSGGALYPVEAYLACGDLYHYDPVHHALERVRQGDHTPELTGCLAAPPAAPPTAVLVLAGVFLRSMFKYGDLGYRLVCQEVGVLAAQALAVGRRLGVDVGIHLRFADDRVERLLGLDGAREGALAVLTLRLPATRHRHRHQPRGPWARESEPRPRPLPAGPAAALHQAARSDPGSVARRPAVPPLPQGPGLALPDPPPVRLADGVTRRASPPAGYRPEPIPLRSLAAVLAEAARPYPGDSLGTVALYLLVQRVRGLATGAYRYDAVRHVLHRVGTTAVPEAGRLLANTRNALRTAAFALVPVTDPLAGRGARWYRTRQIEAGLTAHQAALAVAALGLAARLHTDGADAADQALGLAGTRWRSLTFLLAGTPRAGGPMLARPIHRPTTRGGGAEPS</sequence>
<dbReference type="InterPro" id="IPR000415">
    <property type="entry name" value="Nitroreductase-like"/>
</dbReference>
<dbReference type="InterPro" id="IPR020051">
    <property type="entry name" value="SagB-type_dehydrogenase"/>
</dbReference>
<dbReference type="NCBIfam" id="TIGR03605">
    <property type="entry name" value="antibiot_sagB"/>
    <property type="match status" value="1"/>
</dbReference>
<evidence type="ECO:0000259" key="2">
    <source>
        <dbReference type="Pfam" id="PF00881"/>
    </source>
</evidence>
<dbReference type="Pfam" id="PF00881">
    <property type="entry name" value="Nitroreductase"/>
    <property type="match status" value="1"/>
</dbReference>
<feature type="domain" description="Nitroreductase" evidence="2">
    <location>
        <begin position="91"/>
        <end position="222"/>
    </location>
</feature>
<organism evidence="3 4">
    <name type="scientific">Nonomuraea turkmeniaca</name>
    <dbReference type="NCBI Taxonomy" id="103838"/>
    <lineage>
        <taxon>Bacteria</taxon>
        <taxon>Bacillati</taxon>
        <taxon>Actinomycetota</taxon>
        <taxon>Actinomycetes</taxon>
        <taxon>Streptosporangiales</taxon>
        <taxon>Streptosporangiaceae</taxon>
        <taxon>Nonomuraea</taxon>
    </lineage>
</organism>
<feature type="compositionally biased region" description="Low complexity" evidence="1">
    <location>
        <begin position="257"/>
        <end position="267"/>
    </location>
</feature>
<comment type="caution">
    <text evidence="3">The sequence shown here is derived from an EMBL/GenBank/DDBJ whole genome shotgun (WGS) entry which is preliminary data.</text>
</comment>
<evidence type="ECO:0000313" key="4">
    <source>
        <dbReference type="Proteomes" id="UP000309128"/>
    </source>
</evidence>
<dbReference type="PANTHER" id="PTHR43745">
    <property type="entry name" value="NITROREDUCTASE MJ1384-RELATED"/>
    <property type="match status" value="1"/>
</dbReference>
<feature type="region of interest" description="Disordered" evidence="1">
    <location>
        <begin position="473"/>
        <end position="492"/>
    </location>
</feature>
<dbReference type="EMBL" id="VCKY01000193">
    <property type="protein sequence ID" value="TMR10372.1"/>
    <property type="molecule type" value="Genomic_DNA"/>
</dbReference>
<name>A0A5S4F2M8_9ACTN</name>
<evidence type="ECO:0000313" key="3">
    <source>
        <dbReference type="EMBL" id="TMR10372.1"/>
    </source>
</evidence>
<keyword evidence="4" id="KW-1185">Reference proteome</keyword>
<dbReference type="Gene3D" id="3.40.109.10">
    <property type="entry name" value="NADH Oxidase"/>
    <property type="match status" value="2"/>
</dbReference>
<dbReference type="SUPFAM" id="SSF55469">
    <property type="entry name" value="FMN-dependent nitroreductase-like"/>
    <property type="match status" value="1"/>
</dbReference>
<dbReference type="RefSeq" id="WP_138671791.1">
    <property type="nucleotide sequence ID" value="NZ_VCKY01000193.1"/>
</dbReference>